<comment type="caution">
    <text evidence="2">The sequence shown here is derived from an EMBL/GenBank/DDBJ whole genome shotgun (WGS) entry which is preliminary data.</text>
</comment>
<gene>
    <name evidence="2" type="ORF">ACFOEW_10555</name>
</gene>
<evidence type="ECO:0000313" key="3">
    <source>
        <dbReference type="Proteomes" id="UP001595477"/>
    </source>
</evidence>
<proteinExistence type="predicted"/>
<evidence type="ECO:0000256" key="1">
    <source>
        <dbReference type="SAM" id="Phobius"/>
    </source>
</evidence>
<dbReference type="EMBL" id="JBHRSX010000021">
    <property type="protein sequence ID" value="MFC3202257.1"/>
    <property type="molecule type" value="Genomic_DNA"/>
</dbReference>
<name>A0ABV7K420_9ALTE</name>
<reference evidence="3" key="1">
    <citation type="journal article" date="2019" name="Int. J. Syst. Evol. Microbiol.">
        <title>The Global Catalogue of Microorganisms (GCM) 10K type strain sequencing project: providing services to taxonomists for standard genome sequencing and annotation.</title>
        <authorList>
            <consortium name="The Broad Institute Genomics Platform"/>
            <consortium name="The Broad Institute Genome Sequencing Center for Infectious Disease"/>
            <person name="Wu L."/>
            <person name="Ma J."/>
        </authorList>
    </citation>
    <scope>NUCLEOTIDE SEQUENCE [LARGE SCALE GENOMIC DNA]</scope>
    <source>
        <strain evidence="3">KCTC 52449</strain>
    </source>
</reference>
<keyword evidence="3" id="KW-1185">Reference proteome</keyword>
<dbReference type="RefSeq" id="WP_123323269.1">
    <property type="nucleotide sequence ID" value="NZ_JBHRSX010000021.1"/>
</dbReference>
<evidence type="ECO:0000313" key="2">
    <source>
        <dbReference type="EMBL" id="MFC3202257.1"/>
    </source>
</evidence>
<keyword evidence="1" id="KW-1133">Transmembrane helix</keyword>
<organism evidence="2 3">
    <name type="scientific">Alteromonas oceani</name>
    <dbReference type="NCBI Taxonomy" id="2071609"/>
    <lineage>
        <taxon>Bacteria</taxon>
        <taxon>Pseudomonadati</taxon>
        <taxon>Pseudomonadota</taxon>
        <taxon>Gammaproteobacteria</taxon>
        <taxon>Alteromonadales</taxon>
        <taxon>Alteromonadaceae</taxon>
        <taxon>Alteromonas/Salinimonas group</taxon>
        <taxon>Alteromonas</taxon>
    </lineage>
</organism>
<accession>A0ABV7K420</accession>
<feature type="transmembrane region" description="Helical" evidence="1">
    <location>
        <begin position="21"/>
        <end position="38"/>
    </location>
</feature>
<sequence length="119" mass="13929">MNKEQVKILNQELAKEKCKKYVPFFIITLALVIVSALIKNTQPTSSELVTGTAINYKSILHDEGHDIDIYVQLKDKERPVRVRLFKNAPILIGRKVELNRVFKEDSDYEKYIFLRYIDD</sequence>
<dbReference type="Proteomes" id="UP001595477">
    <property type="component" value="Unassembled WGS sequence"/>
</dbReference>
<protein>
    <submittedName>
        <fullName evidence="2">Uncharacterized protein</fullName>
    </submittedName>
</protein>
<keyword evidence="1" id="KW-0472">Membrane</keyword>
<keyword evidence="1" id="KW-0812">Transmembrane</keyword>